<dbReference type="AlphaFoldDB" id="A0AA96IEK2"/>
<protein>
    <submittedName>
        <fullName evidence="1">Uncharacterized protein</fullName>
    </submittedName>
</protein>
<gene>
    <name evidence="1" type="ORF">RMQ68_07915</name>
</gene>
<sequence length="331" mass="39948">MKKEISNFLNISERNYYIWKKQQHPILISLLHILFSNETELNNYIQFNYLAIDSNSITQIVDKKKYKQLILQILNLSERNYYIWKNDENKSKAITIVQQAIRNEFEAQYFIDNNQLYTQNDFKNFEIILDFLVAPTNLVYQFSEKTNYIIFNKLDAKKIQIDDNLTKEEYIMLMNRYFILQSFYDVTEIQKCGKIENDNVRFLLAQTTISKFGKDDSLMDLLTTRELNQIQNNIFQNNFKLQNNDIFTLINLIKNQQLYSLLHYIIGIEDSTKQIKYFDAFLFFLVSINNLDPIDFYKNYKKQLYLRSKKYNLNLKEHRIKFFIDVYNSLL</sequence>
<name>A0AA96IEK2_9BACT</name>
<proteinExistence type="predicted"/>
<dbReference type="EMBL" id="CP134854">
    <property type="protein sequence ID" value="WNL29295.1"/>
    <property type="molecule type" value="Genomic_DNA"/>
</dbReference>
<reference evidence="1" key="1">
    <citation type="submission" date="2023-09" db="EMBL/GenBank/DDBJ databases">
        <title>Arcobacter tbilisiensis sp. nov. isolated from chicken meat in Tbilisi, Georgia.</title>
        <authorList>
            <person name="Matthias R."/>
            <person name="Zautner A.E."/>
        </authorList>
    </citation>
    <scope>NUCLEOTIDE SEQUENCE</scope>
    <source>
        <strain evidence="1">LEO 52</strain>
    </source>
</reference>
<accession>A0AA96IEK2</accession>
<organism evidence="1">
    <name type="scientific">Arcobacter sp. AZ-2023</name>
    <dbReference type="NCBI Taxonomy" id="3074453"/>
    <lineage>
        <taxon>Bacteria</taxon>
        <taxon>Pseudomonadati</taxon>
        <taxon>Campylobacterota</taxon>
        <taxon>Epsilonproteobacteria</taxon>
        <taxon>Campylobacterales</taxon>
        <taxon>Arcobacteraceae</taxon>
        <taxon>Arcobacter</taxon>
    </lineage>
</organism>
<evidence type="ECO:0000313" key="1">
    <source>
        <dbReference type="EMBL" id="WNL29295.1"/>
    </source>
</evidence>